<name>A0A2P7V711_9BACL</name>
<keyword evidence="2" id="KW-1185">Reference proteome</keyword>
<reference evidence="1 2" key="1">
    <citation type="submission" date="2018-03" db="EMBL/GenBank/DDBJ databases">
        <title>Brevisbacillus phylogenomics.</title>
        <authorList>
            <person name="Dunlap C."/>
        </authorList>
    </citation>
    <scope>NUCLEOTIDE SEQUENCE [LARGE SCALE GENOMIC DNA]</scope>
    <source>
        <strain evidence="1 2">NRRL NRS-1210</strain>
    </source>
</reference>
<dbReference type="OrthoDB" id="2467566at2"/>
<accession>A0A2P7V711</accession>
<proteinExistence type="predicted"/>
<sequence>MSAQLDLFVNAKDREKARELLKAYPSMKAAVEIYTVEKYFPEQYDFTEIDMANFEGNGTRGDIDGRGTRRDVVANTIILREERPLMIRNYEQKCMAIERAVGALQVEGREIIQKCFFEQKRDKHIYEFELRLPKSTYDFHKNRAIDRVTFILKAAAVI</sequence>
<dbReference type="Proteomes" id="UP000240419">
    <property type="component" value="Unassembled WGS sequence"/>
</dbReference>
<dbReference type="EMBL" id="PXZM01000022">
    <property type="protein sequence ID" value="PSJ95012.1"/>
    <property type="molecule type" value="Genomic_DNA"/>
</dbReference>
<evidence type="ECO:0000313" key="1">
    <source>
        <dbReference type="EMBL" id="PSJ95012.1"/>
    </source>
</evidence>
<gene>
    <name evidence="1" type="ORF">C7R93_13380</name>
</gene>
<dbReference type="RefSeq" id="WP_106839285.1">
    <property type="nucleotide sequence ID" value="NZ_JARMEZ010000052.1"/>
</dbReference>
<organism evidence="1 2">
    <name type="scientific">Brevibacillus fortis</name>
    <dbReference type="NCBI Taxonomy" id="2126352"/>
    <lineage>
        <taxon>Bacteria</taxon>
        <taxon>Bacillati</taxon>
        <taxon>Bacillota</taxon>
        <taxon>Bacilli</taxon>
        <taxon>Bacillales</taxon>
        <taxon>Paenibacillaceae</taxon>
        <taxon>Brevibacillus</taxon>
    </lineage>
</organism>
<evidence type="ECO:0000313" key="2">
    <source>
        <dbReference type="Proteomes" id="UP000240419"/>
    </source>
</evidence>
<dbReference type="AlphaFoldDB" id="A0A2P7V711"/>
<comment type="caution">
    <text evidence="1">The sequence shown here is derived from an EMBL/GenBank/DDBJ whole genome shotgun (WGS) entry which is preliminary data.</text>
</comment>
<protein>
    <submittedName>
        <fullName evidence="1">Uncharacterized protein</fullName>
    </submittedName>
</protein>